<dbReference type="EMBL" id="GBXM01006067">
    <property type="protein sequence ID" value="JAI02511.1"/>
    <property type="molecule type" value="Transcribed_RNA"/>
</dbReference>
<sequence>MDLCYLSQQSQSKYANFKNATVRIFSDCPVRSHQAKNLTVVFFPEAVLPHSFHLDILRML</sequence>
<name>A0A0E9XKZ9_ANGAN</name>
<organism evidence="1">
    <name type="scientific">Anguilla anguilla</name>
    <name type="common">European freshwater eel</name>
    <name type="synonym">Muraena anguilla</name>
    <dbReference type="NCBI Taxonomy" id="7936"/>
    <lineage>
        <taxon>Eukaryota</taxon>
        <taxon>Metazoa</taxon>
        <taxon>Chordata</taxon>
        <taxon>Craniata</taxon>
        <taxon>Vertebrata</taxon>
        <taxon>Euteleostomi</taxon>
        <taxon>Actinopterygii</taxon>
        <taxon>Neopterygii</taxon>
        <taxon>Teleostei</taxon>
        <taxon>Anguilliformes</taxon>
        <taxon>Anguillidae</taxon>
        <taxon>Anguilla</taxon>
    </lineage>
</organism>
<reference evidence="1" key="2">
    <citation type="journal article" date="2015" name="Fish Shellfish Immunol.">
        <title>Early steps in the European eel (Anguilla anguilla)-Vibrio vulnificus interaction in the gills: Role of the RtxA13 toxin.</title>
        <authorList>
            <person name="Callol A."/>
            <person name="Pajuelo D."/>
            <person name="Ebbesson L."/>
            <person name="Teles M."/>
            <person name="MacKenzie S."/>
            <person name="Amaro C."/>
        </authorList>
    </citation>
    <scope>NUCLEOTIDE SEQUENCE</scope>
</reference>
<protein>
    <submittedName>
        <fullName evidence="1">Uncharacterized protein</fullName>
    </submittedName>
</protein>
<reference evidence="1" key="1">
    <citation type="submission" date="2014-11" db="EMBL/GenBank/DDBJ databases">
        <authorList>
            <person name="Amaro Gonzalez C."/>
        </authorList>
    </citation>
    <scope>NUCLEOTIDE SEQUENCE</scope>
</reference>
<dbReference type="AlphaFoldDB" id="A0A0E9XKZ9"/>
<evidence type="ECO:0000313" key="1">
    <source>
        <dbReference type="EMBL" id="JAI02511.1"/>
    </source>
</evidence>
<accession>A0A0E9XKZ9</accession>
<dbReference type="EMBL" id="GBXM01006069">
    <property type="protein sequence ID" value="JAI02509.1"/>
    <property type="molecule type" value="Transcribed_RNA"/>
</dbReference>
<proteinExistence type="predicted"/>